<dbReference type="GO" id="GO:0046872">
    <property type="term" value="F:metal ion binding"/>
    <property type="evidence" value="ECO:0007669"/>
    <property type="project" value="InterPro"/>
</dbReference>
<dbReference type="EC" id="2.1.1.198" evidence="6"/>
<comment type="catalytic activity">
    <reaction evidence="6">
        <text>cytidine(1402) in 16S rRNA + S-adenosyl-L-methionine = 2'-O-methylcytidine(1402) in 16S rRNA + S-adenosyl-L-homocysteine + H(+)</text>
        <dbReference type="Rhea" id="RHEA:42924"/>
        <dbReference type="Rhea" id="RHEA-COMP:10285"/>
        <dbReference type="Rhea" id="RHEA-COMP:10286"/>
        <dbReference type="ChEBI" id="CHEBI:15378"/>
        <dbReference type="ChEBI" id="CHEBI:57856"/>
        <dbReference type="ChEBI" id="CHEBI:59789"/>
        <dbReference type="ChEBI" id="CHEBI:74495"/>
        <dbReference type="ChEBI" id="CHEBI:82748"/>
        <dbReference type="EC" id="2.1.1.198"/>
    </reaction>
</comment>
<dbReference type="PROSITE" id="PS50975">
    <property type="entry name" value="ATP_GRASP"/>
    <property type="match status" value="1"/>
</dbReference>
<keyword evidence="7" id="KW-0547">Nucleotide-binding</keyword>
<evidence type="ECO:0000256" key="7">
    <source>
        <dbReference type="PROSITE-ProRule" id="PRU00409"/>
    </source>
</evidence>
<evidence type="ECO:0000313" key="10">
    <source>
        <dbReference type="Proteomes" id="UP000445000"/>
    </source>
</evidence>
<sequence length="283" mass="30034">MAAGTLYVVATPIGNLGDLSARAREVLSGVQLIAAEDTRHTRQMLQAFGIDTALTSLHEHNEMHKSETLITRLLAGEAIALVSDAGTPLISDPGFDLVAAARARGVSIAVVPGPCAAIAALSIAGLPTDRFAFEGFLPAKNAARVSRLRALASEQRTMIFYEAPHRLPEVLRDMAAELGSERSASVSRELTKRFETTYTGTLAQLSEIAEQNADMSRGEIVIVVSGNPDEASTAQSLNADQLLRALLDELSPSQAAKIAAKLSGEKRGDLYARAMQLSGGKRE</sequence>
<dbReference type="Gene3D" id="3.30.950.10">
    <property type="entry name" value="Methyltransferase, Cobalt-precorrin-4 Transmethylase, Domain 2"/>
    <property type="match status" value="1"/>
</dbReference>
<dbReference type="InterPro" id="IPR008189">
    <property type="entry name" value="rRNA_ssu_MeTfrase_I"/>
</dbReference>
<dbReference type="Pfam" id="PF23016">
    <property type="entry name" value="RsmI_C"/>
    <property type="match status" value="1"/>
</dbReference>
<protein>
    <recommendedName>
        <fullName evidence="6">Ribosomal RNA small subunit methyltransferase I</fullName>
        <ecNumber evidence="6">2.1.1.198</ecNumber>
    </recommendedName>
    <alternativeName>
        <fullName evidence="6">16S rRNA 2'-O-ribose C1402 methyltransferase</fullName>
    </alternativeName>
    <alternativeName>
        <fullName evidence="6">rRNA (cytidine-2'-O-)-methyltransferase RsmI</fullName>
    </alternativeName>
</protein>
<comment type="function">
    <text evidence="6">Catalyzes the 2'-O-methylation of the ribose of cytidine 1402 (C1402) in 16S rRNA.</text>
</comment>
<dbReference type="PANTHER" id="PTHR46111:SF1">
    <property type="entry name" value="RIBOSOMAL RNA SMALL SUBUNIT METHYLTRANSFERASE I"/>
    <property type="match status" value="1"/>
</dbReference>
<name>A0A829YDQ7_9GAMM</name>
<evidence type="ECO:0000256" key="3">
    <source>
        <dbReference type="ARBA" id="ARBA00022603"/>
    </source>
</evidence>
<keyword evidence="2 6" id="KW-0698">rRNA processing</keyword>
<accession>A0A829YDQ7</accession>
<evidence type="ECO:0000256" key="6">
    <source>
        <dbReference type="HAMAP-Rule" id="MF_01877"/>
    </source>
</evidence>
<dbReference type="InterPro" id="IPR014777">
    <property type="entry name" value="4pyrrole_Mease_sub1"/>
</dbReference>
<dbReference type="Pfam" id="PF00590">
    <property type="entry name" value="TP_methylase"/>
    <property type="match status" value="1"/>
</dbReference>
<gene>
    <name evidence="6 9" type="primary">rsmI</name>
    <name evidence="9" type="ORF">GCM10011487_33800</name>
</gene>
<dbReference type="InterPro" id="IPR014776">
    <property type="entry name" value="4pyrrole_Mease_sub2"/>
</dbReference>
<dbReference type="InterPro" id="IPR018063">
    <property type="entry name" value="SAM_MeTrfase_RsmI_CS"/>
</dbReference>
<dbReference type="HAMAP" id="MF_01877">
    <property type="entry name" value="16SrRNA_methyltr_I"/>
    <property type="match status" value="1"/>
</dbReference>
<keyword evidence="5 6" id="KW-0949">S-adenosyl-L-methionine</keyword>
<dbReference type="PIRSF" id="PIRSF005917">
    <property type="entry name" value="MTase_YraL"/>
    <property type="match status" value="1"/>
</dbReference>
<keyword evidence="1 6" id="KW-0963">Cytoplasm</keyword>
<keyword evidence="4 6" id="KW-0808">Transferase</keyword>
<dbReference type="InterPro" id="IPR053910">
    <property type="entry name" value="RsmI_HTH"/>
</dbReference>
<dbReference type="Gene3D" id="3.40.1010.10">
    <property type="entry name" value="Cobalt-precorrin-4 Transmethylase, Domain 1"/>
    <property type="match status" value="1"/>
</dbReference>
<organism evidence="9 10">
    <name type="scientific">Steroidobacter agaridevorans</name>
    <dbReference type="NCBI Taxonomy" id="2695856"/>
    <lineage>
        <taxon>Bacteria</taxon>
        <taxon>Pseudomonadati</taxon>
        <taxon>Pseudomonadota</taxon>
        <taxon>Gammaproteobacteria</taxon>
        <taxon>Steroidobacterales</taxon>
        <taxon>Steroidobacteraceae</taxon>
        <taxon>Steroidobacter</taxon>
    </lineage>
</organism>
<dbReference type="GO" id="GO:0070677">
    <property type="term" value="F:rRNA (cytosine-2'-O-)-methyltransferase activity"/>
    <property type="evidence" value="ECO:0007669"/>
    <property type="project" value="UniProtKB-UniRule"/>
</dbReference>
<dbReference type="SUPFAM" id="SSF53790">
    <property type="entry name" value="Tetrapyrrole methylase"/>
    <property type="match status" value="1"/>
</dbReference>
<dbReference type="CDD" id="cd11648">
    <property type="entry name" value="RsmI"/>
    <property type="match status" value="1"/>
</dbReference>
<evidence type="ECO:0000259" key="8">
    <source>
        <dbReference type="PROSITE" id="PS50975"/>
    </source>
</evidence>
<dbReference type="InterPro" id="IPR035996">
    <property type="entry name" value="4pyrrol_Methylase_sf"/>
</dbReference>
<keyword evidence="3 6" id="KW-0489">Methyltransferase</keyword>
<reference evidence="10" key="1">
    <citation type="submission" date="2020-01" db="EMBL/GenBank/DDBJ databases">
        <title>'Steroidobacter agaridevorans' sp. nov., agar-degrading bacteria isolated from rhizosphere soils.</title>
        <authorList>
            <person name="Ikenaga M."/>
            <person name="Kataoka M."/>
            <person name="Murouchi A."/>
            <person name="Katsuragi S."/>
            <person name="Sakai M."/>
        </authorList>
    </citation>
    <scope>NUCLEOTIDE SEQUENCE [LARGE SCALE GENOMIC DNA]</scope>
    <source>
        <strain evidence="10">YU21-B</strain>
    </source>
</reference>
<evidence type="ECO:0000313" key="9">
    <source>
        <dbReference type="EMBL" id="GFE81380.1"/>
    </source>
</evidence>
<dbReference type="NCBIfam" id="TIGR00096">
    <property type="entry name" value="16S rRNA (cytidine(1402)-2'-O)-methyltransferase"/>
    <property type="match status" value="1"/>
</dbReference>
<dbReference type="InterPro" id="IPR000878">
    <property type="entry name" value="4pyrrol_Mease"/>
</dbReference>
<evidence type="ECO:0000256" key="2">
    <source>
        <dbReference type="ARBA" id="ARBA00022552"/>
    </source>
</evidence>
<evidence type="ECO:0000256" key="5">
    <source>
        <dbReference type="ARBA" id="ARBA00022691"/>
    </source>
</evidence>
<keyword evidence="7" id="KW-0067">ATP-binding</keyword>
<keyword evidence="10" id="KW-1185">Reference proteome</keyword>
<dbReference type="PANTHER" id="PTHR46111">
    <property type="entry name" value="RIBOSOMAL RNA SMALL SUBUNIT METHYLTRANSFERASE I"/>
    <property type="match status" value="1"/>
</dbReference>
<dbReference type="FunFam" id="3.30.950.10:FF:000002">
    <property type="entry name" value="Ribosomal RNA small subunit methyltransferase I"/>
    <property type="match status" value="1"/>
</dbReference>
<evidence type="ECO:0000256" key="1">
    <source>
        <dbReference type="ARBA" id="ARBA00022490"/>
    </source>
</evidence>
<comment type="similarity">
    <text evidence="6">Belongs to the methyltransferase superfamily. RsmI family.</text>
</comment>
<dbReference type="Proteomes" id="UP000445000">
    <property type="component" value="Unassembled WGS sequence"/>
</dbReference>
<comment type="caution">
    <text evidence="9">The sequence shown here is derived from an EMBL/GenBank/DDBJ whole genome shotgun (WGS) entry which is preliminary data.</text>
</comment>
<proteinExistence type="inferred from homology"/>
<dbReference type="EMBL" id="BLJN01000003">
    <property type="protein sequence ID" value="GFE81380.1"/>
    <property type="molecule type" value="Genomic_DNA"/>
</dbReference>
<dbReference type="InterPro" id="IPR011761">
    <property type="entry name" value="ATP-grasp"/>
</dbReference>
<dbReference type="AlphaFoldDB" id="A0A829YDQ7"/>
<dbReference type="GO" id="GO:0005524">
    <property type="term" value="F:ATP binding"/>
    <property type="evidence" value="ECO:0007669"/>
    <property type="project" value="UniProtKB-UniRule"/>
</dbReference>
<evidence type="ECO:0000256" key="4">
    <source>
        <dbReference type="ARBA" id="ARBA00022679"/>
    </source>
</evidence>
<feature type="domain" description="ATP-grasp" evidence="8">
    <location>
        <begin position="42"/>
        <end position="276"/>
    </location>
</feature>
<dbReference type="FunFam" id="3.40.1010.10:FF:000007">
    <property type="entry name" value="Ribosomal RNA small subunit methyltransferase I"/>
    <property type="match status" value="1"/>
</dbReference>
<dbReference type="GO" id="GO:0005737">
    <property type="term" value="C:cytoplasm"/>
    <property type="evidence" value="ECO:0007669"/>
    <property type="project" value="UniProtKB-SubCell"/>
</dbReference>
<dbReference type="PROSITE" id="PS01296">
    <property type="entry name" value="RSMI"/>
    <property type="match status" value="1"/>
</dbReference>
<comment type="subcellular location">
    <subcellularLocation>
        <location evidence="6">Cytoplasm</location>
    </subcellularLocation>
</comment>